<dbReference type="Proteomes" id="UP000007819">
    <property type="component" value="Chromosome X"/>
</dbReference>
<evidence type="ECO:0000256" key="1">
    <source>
        <dbReference type="ARBA" id="ARBA00004141"/>
    </source>
</evidence>
<dbReference type="CDD" id="cd15904">
    <property type="entry name" value="TSPO_MBR"/>
    <property type="match status" value="1"/>
</dbReference>
<dbReference type="RefSeq" id="XP_016662656.1">
    <property type="nucleotide sequence ID" value="XM_016807167.1"/>
</dbReference>
<evidence type="ECO:0000256" key="4">
    <source>
        <dbReference type="ARBA" id="ARBA00022989"/>
    </source>
</evidence>
<dbReference type="Pfam" id="PF03073">
    <property type="entry name" value="TspO_MBR"/>
    <property type="match status" value="1"/>
</dbReference>
<dbReference type="PANTHER" id="PTHR10057">
    <property type="entry name" value="PERIPHERAL-TYPE BENZODIAZEPINE RECEPTOR"/>
    <property type="match status" value="1"/>
</dbReference>
<evidence type="ECO:0000256" key="2">
    <source>
        <dbReference type="ARBA" id="ARBA00007524"/>
    </source>
</evidence>
<reference evidence="8" key="1">
    <citation type="submission" date="2010-06" db="EMBL/GenBank/DDBJ databases">
        <authorList>
            <person name="Jiang H."/>
            <person name="Abraham K."/>
            <person name="Ali S."/>
            <person name="Alsbrooks S.L."/>
            <person name="Anim B.N."/>
            <person name="Anosike U.S."/>
            <person name="Attaway T."/>
            <person name="Bandaranaike D.P."/>
            <person name="Battles P.K."/>
            <person name="Bell S.N."/>
            <person name="Bell A.V."/>
            <person name="Beltran B."/>
            <person name="Bickham C."/>
            <person name="Bustamante Y."/>
            <person name="Caleb T."/>
            <person name="Canada A."/>
            <person name="Cardenas V."/>
            <person name="Carter K."/>
            <person name="Chacko J."/>
            <person name="Chandrabose M.N."/>
            <person name="Chavez D."/>
            <person name="Chavez A."/>
            <person name="Chen L."/>
            <person name="Chu H.-S."/>
            <person name="Claassen K.J."/>
            <person name="Cockrell R."/>
            <person name="Collins M."/>
            <person name="Cooper J.A."/>
            <person name="Cree A."/>
            <person name="Curry S.M."/>
            <person name="Da Y."/>
            <person name="Dao M.D."/>
            <person name="Das B."/>
            <person name="Davila M.-L."/>
            <person name="Davy-Carroll L."/>
            <person name="Denson S."/>
            <person name="Dinh H."/>
            <person name="Ebong V.E."/>
            <person name="Edwards J.R."/>
            <person name="Egan A."/>
            <person name="El-Daye J."/>
            <person name="Escobedo L."/>
            <person name="Fernandez S."/>
            <person name="Fernando P.R."/>
            <person name="Flagg N."/>
            <person name="Forbes L.D."/>
            <person name="Fowler R.G."/>
            <person name="Fu Q."/>
            <person name="Gabisi R.A."/>
            <person name="Ganer J."/>
            <person name="Garbino Pronczuk A."/>
            <person name="Garcia R.M."/>
            <person name="Garner T."/>
            <person name="Garrett T.E."/>
            <person name="Gonzalez D.A."/>
            <person name="Hamid H."/>
            <person name="Hawkins E.S."/>
            <person name="Hirani K."/>
            <person name="Hogues M.E."/>
            <person name="Hollins B."/>
            <person name="Hsiao C.-H."/>
            <person name="Jabil R."/>
            <person name="James M.L."/>
            <person name="Jhangiani S.N."/>
            <person name="Johnson B."/>
            <person name="Johnson Q."/>
            <person name="Joshi V."/>
            <person name="Kalu J.B."/>
            <person name="Kam C."/>
            <person name="Kashfia A."/>
            <person name="Keebler J."/>
            <person name="Kisamo H."/>
            <person name="Kovar C.L."/>
            <person name="Lago L.A."/>
            <person name="Lai C.-Y."/>
            <person name="Laidlaw J."/>
            <person name="Lara F."/>
            <person name="Le T.-K."/>
            <person name="Lee S.L."/>
            <person name="Legall F.H."/>
            <person name="Lemon S.J."/>
            <person name="Lewis L.R."/>
            <person name="Li B."/>
            <person name="Liu Y."/>
            <person name="Liu Y.-S."/>
            <person name="Lopez J."/>
            <person name="Lozado R.J."/>
            <person name="Lu J."/>
            <person name="Madu R.C."/>
            <person name="Maheshwari M."/>
            <person name="Maheshwari R."/>
            <person name="Malloy K."/>
            <person name="Martinez E."/>
            <person name="Mathew T."/>
            <person name="Mercado I.C."/>
            <person name="Mercado C."/>
            <person name="Meyer B."/>
            <person name="Montgomery K."/>
            <person name="Morgan M.B."/>
            <person name="Munidasa M."/>
            <person name="Nazareth L.V."/>
            <person name="Nelson J."/>
            <person name="Ng B.M."/>
            <person name="Nguyen N.B."/>
            <person name="Nguyen P.Q."/>
            <person name="Nguyen T."/>
            <person name="Obregon M."/>
            <person name="Okwuonu G.O."/>
            <person name="Onwere C.G."/>
            <person name="Orozco G."/>
            <person name="Parra A."/>
            <person name="Patel S."/>
            <person name="Patil S."/>
            <person name="Perez A."/>
            <person name="Perez Y."/>
            <person name="Pham C."/>
            <person name="Primus E.L."/>
            <person name="Pu L.-L."/>
            <person name="Puazo M."/>
            <person name="Qin X."/>
            <person name="Quiroz J.B."/>
            <person name="Reese J."/>
            <person name="Richards S."/>
            <person name="Rives C.M."/>
            <person name="Robberts R."/>
            <person name="Ruiz S.J."/>
            <person name="Ruiz M.J."/>
            <person name="Santibanez J."/>
            <person name="Schneider B.W."/>
            <person name="Sisson I."/>
            <person name="Smith M."/>
            <person name="Sodergren E."/>
            <person name="Song X.-Z."/>
            <person name="Song B.B."/>
            <person name="Summersgill H."/>
            <person name="Thelus R."/>
            <person name="Thornton R.D."/>
            <person name="Trejos Z.Y."/>
            <person name="Usmani K."/>
            <person name="Vattathil S."/>
            <person name="Villasana D."/>
            <person name="Walker D.L."/>
            <person name="Wang S."/>
            <person name="Wang K."/>
            <person name="White C.S."/>
            <person name="Williams A.C."/>
            <person name="Williamson J."/>
            <person name="Wilson K."/>
            <person name="Woghiren I.O."/>
            <person name="Woodworth J.R."/>
            <person name="Worley K.C."/>
            <person name="Wright R.A."/>
            <person name="Wu W."/>
            <person name="Young L."/>
            <person name="Zhang L."/>
            <person name="Zhang J."/>
            <person name="Zhu Y."/>
            <person name="Muzny D.M."/>
            <person name="Weinstock G."/>
            <person name="Gibbs R.A."/>
        </authorList>
    </citation>
    <scope>NUCLEOTIDE SEQUENCE [LARGE SCALE GENOMIC DNA]</scope>
    <source>
        <strain evidence="8">LSR1</strain>
    </source>
</reference>
<dbReference type="KEGG" id="api:100570898"/>
<dbReference type="OrthoDB" id="8841220at2759"/>
<keyword evidence="5 6" id="KW-0472">Membrane</keyword>
<dbReference type="GeneID" id="100570898"/>
<evidence type="ECO:0000313" key="8">
    <source>
        <dbReference type="Proteomes" id="UP000007819"/>
    </source>
</evidence>
<evidence type="ECO:0000256" key="5">
    <source>
        <dbReference type="ARBA" id="ARBA00023136"/>
    </source>
</evidence>
<feature type="transmembrane region" description="Helical" evidence="6">
    <location>
        <begin position="108"/>
        <end position="128"/>
    </location>
</feature>
<feature type="transmembrane region" description="Helical" evidence="6">
    <location>
        <begin position="48"/>
        <end position="69"/>
    </location>
</feature>
<evidence type="ECO:0008006" key="9">
    <source>
        <dbReference type="Google" id="ProtNLM"/>
    </source>
</evidence>
<proteinExistence type="inferred from homology"/>
<protein>
    <recommendedName>
        <fullName evidence="9">Translocator protein</fullName>
    </recommendedName>
</protein>
<evidence type="ECO:0000256" key="3">
    <source>
        <dbReference type="ARBA" id="ARBA00022692"/>
    </source>
</evidence>
<keyword evidence="4 6" id="KW-1133">Transmembrane helix</keyword>
<dbReference type="GO" id="GO:0005741">
    <property type="term" value="C:mitochondrial outer membrane"/>
    <property type="evidence" value="ECO:0007669"/>
    <property type="project" value="TreeGrafter"/>
</dbReference>
<organism evidence="7 8">
    <name type="scientific">Acyrthosiphon pisum</name>
    <name type="common">Pea aphid</name>
    <dbReference type="NCBI Taxonomy" id="7029"/>
    <lineage>
        <taxon>Eukaryota</taxon>
        <taxon>Metazoa</taxon>
        <taxon>Ecdysozoa</taxon>
        <taxon>Arthropoda</taxon>
        <taxon>Hexapoda</taxon>
        <taxon>Insecta</taxon>
        <taxon>Pterygota</taxon>
        <taxon>Neoptera</taxon>
        <taxon>Paraneoptera</taxon>
        <taxon>Hemiptera</taxon>
        <taxon>Sternorrhyncha</taxon>
        <taxon>Aphidomorpha</taxon>
        <taxon>Aphidoidea</taxon>
        <taxon>Aphididae</taxon>
        <taxon>Macrosiphini</taxon>
        <taxon>Acyrthosiphon</taxon>
    </lineage>
</organism>
<evidence type="ECO:0000256" key="6">
    <source>
        <dbReference type="SAM" id="Phobius"/>
    </source>
</evidence>
<comment type="similarity">
    <text evidence="2">Belongs to the TspO/BZRP family.</text>
</comment>
<dbReference type="RefSeq" id="XP_016662657.1">
    <property type="nucleotide sequence ID" value="XM_016807168.1"/>
</dbReference>
<dbReference type="FunFam" id="1.20.1260.100:FF:000001">
    <property type="entry name" value="translocator protein 2"/>
    <property type="match status" value="1"/>
</dbReference>
<dbReference type="InterPro" id="IPR038330">
    <property type="entry name" value="TspO/MBR-related_sf"/>
</dbReference>
<dbReference type="PANTHER" id="PTHR10057:SF0">
    <property type="entry name" value="TRANSLOCATOR PROTEIN"/>
    <property type="match status" value="1"/>
</dbReference>
<feature type="transmembrane region" description="Helical" evidence="6">
    <location>
        <begin position="6"/>
        <end position="28"/>
    </location>
</feature>
<name>A0A8R2NMS7_ACYPI</name>
<feature type="transmembrane region" description="Helical" evidence="6">
    <location>
        <begin position="135"/>
        <end position="156"/>
    </location>
</feature>
<reference evidence="7" key="2">
    <citation type="submission" date="2022-06" db="UniProtKB">
        <authorList>
            <consortium name="EnsemblMetazoa"/>
        </authorList>
    </citation>
    <scope>IDENTIFICATION</scope>
</reference>
<dbReference type="AlphaFoldDB" id="A0A8R2NMS7"/>
<sequence>MGKITIPWIPIIFTVTPIIGGLIGGIFVRKNIRWYETLNLPYWRPPSYLFAPVWTTLYLAMGYASYLIYRSAGGFSGEAKIPLALYASQLVLNWDWPPLFFGLHKLKWGLVEICVLWINIASCIVTFYKINKVASYLMIPYLGWVSYATALTYYIYKNNPEISDKS</sequence>
<keyword evidence="8" id="KW-1185">Reference proteome</keyword>
<dbReference type="EnsemblMetazoa" id="XM_029487739.1">
    <property type="protein sequence ID" value="XP_029343599.1"/>
    <property type="gene ID" value="LOC100570898"/>
</dbReference>
<accession>A0A8R2NMS7</accession>
<dbReference type="GO" id="GO:0033013">
    <property type="term" value="P:tetrapyrrole metabolic process"/>
    <property type="evidence" value="ECO:0007669"/>
    <property type="project" value="UniProtKB-ARBA"/>
</dbReference>
<dbReference type="PIRSF" id="PIRSF005859">
    <property type="entry name" value="PBR"/>
    <property type="match status" value="1"/>
</dbReference>
<keyword evidence="3 6" id="KW-0812">Transmembrane</keyword>
<dbReference type="Gene3D" id="1.20.1260.100">
    <property type="entry name" value="TspO/MBR protein"/>
    <property type="match status" value="1"/>
</dbReference>
<dbReference type="EnsemblMetazoa" id="XM_016807167.2">
    <property type="protein sequence ID" value="XP_016662656.1"/>
    <property type="gene ID" value="LOC100570898"/>
</dbReference>
<evidence type="ECO:0000313" key="7">
    <source>
        <dbReference type="EnsemblMetazoa" id="XP_029343599.1"/>
    </source>
</evidence>
<comment type="subcellular location">
    <subcellularLocation>
        <location evidence="1">Membrane</location>
        <topology evidence="1">Multi-pass membrane protein</topology>
    </subcellularLocation>
</comment>
<dbReference type="EnsemblMetazoa" id="XM_016807168.2">
    <property type="protein sequence ID" value="XP_016662657.1"/>
    <property type="gene ID" value="LOC100570898"/>
</dbReference>
<dbReference type="InterPro" id="IPR004307">
    <property type="entry name" value="TspO_MBR"/>
</dbReference>